<feature type="region of interest" description="Disordered" evidence="1">
    <location>
        <begin position="267"/>
        <end position="292"/>
    </location>
</feature>
<dbReference type="STRING" id="457427.SSOG_04320"/>
<dbReference type="SUPFAM" id="SSF54001">
    <property type="entry name" value="Cysteine proteinases"/>
    <property type="match status" value="1"/>
</dbReference>
<name>D9W6U2_9ACTN</name>
<dbReference type="Gene3D" id="3.90.1720.10">
    <property type="entry name" value="endopeptidase domain like (from Nostoc punctiforme)"/>
    <property type="match status" value="1"/>
</dbReference>
<dbReference type="EMBL" id="GG657754">
    <property type="protein sequence ID" value="EFL24606.1"/>
    <property type="molecule type" value="Genomic_DNA"/>
</dbReference>
<protein>
    <submittedName>
        <fullName evidence="2">Putative membrane protein</fullName>
    </submittedName>
</protein>
<dbReference type="Proteomes" id="UP000003963">
    <property type="component" value="Unassembled WGS sequence"/>
</dbReference>
<evidence type="ECO:0000313" key="2">
    <source>
        <dbReference type="EMBL" id="EFL24606.1"/>
    </source>
</evidence>
<accession>D9W6U2</accession>
<proteinExistence type="predicted"/>
<gene>
    <name evidence="2" type="ORF">SSOG_04320</name>
</gene>
<feature type="region of interest" description="Disordered" evidence="1">
    <location>
        <begin position="146"/>
        <end position="169"/>
    </location>
</feature>
<sequence>MSPTAPAPGGGRPLSRHVPPSRLRCPAPGRPGACPSRSGACDGTGRPMGHRLPRNPPPSGPQWFPSSRRIGPAASTERLRRPVGALRHRGIPHMTHSTTTARRRTIWRKVLPTIAAAGIGAAGLVGCSGDGDTSGHGTKAEKVNTADKAQAADKNALSRDTGAAKGKGGALKLKTTSGEFGTKAAAAADFPTWGTRWVVHQTADTGSPSVGMINKDVAGQDRITADYQIDTGKKACEGSTCSTYMAHITGPVNGFLSVLAVDIPEDSLPGVPVQNGGGQQPPKPPQPGGTRAEALQRASTWLTANGGGRVPYSQAKIWKDGYRQDCSGYVSMALGLKAPGTNTVGLTSGSITKPIAVNDLRPGDLLIDAAGNNNTRHVVMFEKWNNDAHTSYTSYEQRGDFGTDHTTRTYGLEPGSEYKPYRPLKFTD</sequence>
<organism evidence="2 3">
    <name type="scientific">Streptomyces himastatinicus ATCC 53653</name>
    <dbReference type="NCBI Taxonomy" id="457427"/>
    <lineage>
        <taxon>Bacteria</taxon>
        <taxon>Bacillati</taxon>
        <taxon>Actinomycetota</taxon>
        <taxon>Actinomycetes</taxon>
        <taxon>Kitasatosporales</taxon>
        <taxon>Streptomycetaceae</taxon>
        <taxon>Streptomyces</taxon>
        <taxon>Streptomyces violaceusniger group</taxon>
    </lineage>
</organism>
<evidence type="ECO:0000313" key="3">
    <source>
        <dbReference type="Proteomes" id="UP000003963"/>
    </source>
</evidence>
<feature type="region of interest" description="Disordered" evidence="1">
    <location>
        <begin position="1"/>
        <end position="77"/>
    </location>
</feature>
<dbReference type="HOGENOM" id="CLU_047707_0_0_11"/>
<keyword evidence="3" id="KW-1185">Reference proteome</keyword>
<evidence type="ECO:0000256" key="1">
    <source>
        <dbReference type="SAM" id="MobiDB-lite"/>
    </source>
</evidence>
<dbReference type="InterPro" id="IPR038765">
    <property type="entry name" value="Papain-like_cys_pep_sf"/>
</dbReference>
<dbReference type="AlphaFoldDB" id="D9W6U2"/>
<reference evidence="2 3" key="1">
    <citation type="submission" date="2009-02" db="EMBL/GenBank/DDBJ databases">
        <title>Annotation of Streptomyces hygroscopicus strain ATCC 53653.</title>
        <authorList>
            <consortium name="The Broad Institute Genome Sequencing Platform"/>
            <consortium name="Broad Institute Microbial Sequencing Center"/>
            <person name="Fischbach M."/>
            <person name="Godfrey P."/>
            <person name="Ward D."/>
            <person name="Young S."/>
            <person name="Zeng Q."/>
            <person name="Koehrsen M."/>
            <person name="Alvarado L."/>
            <person name="Berlin A.M."/>
            <person name="Bochicchio J."/>
            <person name="Borenstein D."/>
            <person name="Chapman S.B."/>
            <person name="Chen Z."/>
            <person name="Engels R."/>
            <person name="Freedman E."/>
            <person name="Gellesch M."/>
            <person name="Goldberg J."/>
            <person name="Griggs A."/>
            <person name="Gujja S."/>
            <person name="Heilman E.R."/>
            <person name="Heiman D.I."/>
            <person name="Hepburn T.A."/>
            <person name="Howarth C."/>
            <person name="Jen D."/>
            <person name="Larson L."/>
            <person name="Lewis B."/>
            <person name="Mehta T."/>
            <person name="Park D."/>
            <person name="Pearson M."/>
            <person name="Richards J."/>
            <person name="Roberts A."/>
            <person name="Saif S."/>
            <person name="Shea T.D."/>
            <person name="Shenoy N."/>
            <person name="Sisk P."/>
            <person name="Stolte C."/>
            <person name="Sykes S.N."/>
            <person name="Thomson T."/>
            <person name="Walk T."/>
            <person name="White J."/>
            <person name="Yandava C."/>
            <person name="Straight P."/>
            <person name="Clardy J."/>
            <person name="Hung D."/>
            <person name="Kolter R."/>
            <person name="Mekalanos J."/>
            <person name="Walker S."/>
            <person name="Walsh C.T."/>
            <person name="Wieland-Brown L.C."/>
            <person name="Haas B."/>
            <person name="Nusbaum C."/>
            <person name="Birren B."/>
        </authorList>
    </citation>
    <scope>NUCLEOTIDE SEQUENCE [LARGE SCALE GENOMIC DNA]</scope>
    <source>
        <strain evidence="2 3">ATCC 53653</strain>
    </source>
</reference>